<sequence length="608" mass="63386">MSKICSVCGVTYADALVFCPADGTTLRSADLREDLVGSVIADRYLVTDVLGEGGMGTVYLARHVRLPQQAAIKVLRKEMLQDASAVARFNREAANASRIDHDRVARVYDFGETDNGVVYLAMEYVPGQTLKKILTEGGPMAPARAAAVTRQIAEGLDAAHRMGIVHRDLKPDNVMVIADGDTDGDGTVEERVKVVDFGIAKAFGESGGTALTKTGFVVGTPEFMSPEQLLGGSLDARSDIYALALVAYQCLTAELPFATNTPDHGMAARLVTPPRPLTAVRPSVRWPRQVQSVLDQALSRDPADRPASAGAFARALGAAIEAWQEEEAGGRAPRPGWATEAVPTPTVPNGADVSAATLAGVAPAVGSYAPPAGALGTSAAPAYTPPTPTPTTASDSRRRGLIVGGVLAVALLGGTAAGVMLMHKPATAVVDSSATKSDSAPVVKADSARHDSTPPKVDATPVAVVKHDSVAPRPDAPRPDAGQRPPRGADPAPVPERAPVRSAQNSAARLAIDSIAQSYDLTQGIGADQAERAARQAVPVIRGLMTSLTTADDSTWASIKLSDALVLTDDMRGACDAIRQAKRLARSPQQRRAISVREEGPLQQQCGG</sequence>
<keyword evidence="14" id="KW-1185">Reference proteome</keyword>
<dbReference type="GO" id="GO:0004674">
    <property type="term" value="F:protein serine/threonine kinase activity"/>
    <property type="evidence" value="ECO:0007669"/>
    <property type="project" value="UniProtKB-KW"/>
</dbReference>
<dbReference type="InterPro" id="IPR000719">
    <property type="entry name" value="Prot_kinase_dom"/>
</dbReference>
<keyword evidence="5 13" id="KW-0418">Kinase</keyword>
<dbReference type="PROSITE" id="PS00107">
    <property type="entry name" value="PROTEIN_KINASE_ATP"/>
    <property type="match status" value="1"/>
</dbReference>
<evidence type="ECO:0000256" key="8">
    <source>
        <dbReference type="ARBA" id="ARBA00048679"/>
    </source>
</evidence>
<keyword evidence="2" id="KW-0723">Serine/threonine-protein kinase</keyword>
<keyword evidence="6 9" id="KW-0067">ATP-binding</keyword>
<evidence type="ECO:0000259" key="12">
    <source>
        <dbReference type="PROSITE" id="PS50011"/>
    </source>
</evidence>
<dbReference type="RefSeq" id="WP_104023354.1">
    <property type="nucleotide sequence ID" value="NZ_CP007129.1"/>
</dbReference>
<keyword evidence="11" id="KW-0812">Transmembrane</keyword>
<evidence type="ECO:0000256" key="9">
    <source>
        <dbReference type="PROSITE-ProRule" id="PRU10141"/>
    </source>
</evidence>
<feature type="transmembrane region" description="Helical" evidence="11">
    <location>
        <begin position="401"/>
        <end position="422"/>
    </location>
</feature>
<dbReference type="OrthoDB" id="9788659at2"/>
<feature type="binding site" evidence="9">
    <location>
        <position position="73"/>
    </location>
    <ligand>
        <name>ATP</name>
        <dbReference type="ChEBI" id="CHEBI:30616"/>
    </ligand>
</feature>
<evidence type="ECO:0000256" key="4">
    <source>
        <dbReference type="ARBA" id="ARBA00022741"/>
    </source>
</evidence>
<dbReference type="InterPro" id="IPR011009">
    <property type="entry name" value="Kinase-like_dom_sf"/>
</dbReference>
<dbReference type="Gene3D" id="3.30.200.20">
    <property type="entry name" value="Phosphorylase Kinase, domain 1"/>
    <property type="match status" value="1"/>
</dbReference>
<dbReference type="GO" id="GO:0005524">
    <property type="term" value="F:ATP binding"/>
    <property type="evidence" value="ECO:0007669"/>
    <property type="project" value="UniProtKB-UniRule"/>
</dbReference>
<name>W0RRE7_9BACT</name>
<keyword evidence="11" id="KW-0472">Membrane</keyword>
<dbReference type="CDD" id="cd14014">
    <property type="entry name" value="STKc_PknB_like"/>
    <property type="match status" value="1"/>
</dbReference>
<dbReference type="InParanoid" id="W0RRE7"/>
<dbReference type="KEGG" id="gba:J421_5502"/>
<feature type="region of interest" description="Disordered" evidence="10">
    <location>
        <begin position="429"/>
        <end position="505"/>
    </location>
</feature>
<keyword evidence="3" id="KW-0808">Transferase</keyword>
<accession>W0RRE7</accession>
<organism evidence="13 14">
    <name type="scientific">Gemmatirosa kalamazoonensis</name>
    <dbReference type="NCBI Taxonomy" id="861299"/>
    <lineage>
        <taxon>Bacteria</taxon>
        <taxon>Pseudomonadati</taxon>
        <taxon>Gemmatimonadota</taxon>
        <taxon>Gemmatimonadia</taxon>
        <taxon>Gemmatimonadales</taxon>
        <taxon>Gemmatimonadaceae</taxon>
        <taxon>Gemmatirosa</taxon>
    </lineage>
</organism>
<dbReference type="Proteomes" id="UP000019151">
    <property type="component" value="Plasmid 1"/>
</dbReference>
<evidence type="ECO:0000256" key="3">
    <source>
        <dbReference type="ARBA" id="ARBA00022679"/>
    </source>
</evidence>
<keyword evidence="11" id="KW-1133">Transmembrane helix</keyword>
<dbReference type="SUPFAM" id="SSF56112">
    <property type="entry name" value="Protein kinase-like (PK-like)"/>
    <property type="match status" value="1"/>
</dbReference>
<dbReference type="PANTHER" id="PTHR43289">
    <property type="entry name" value="MITOGEN-ACTIVATED PROTEIN KINASE KINASE KINASE 20-RELATED"/>
    <property type="match status" value="1"/>
</dbReference>
<comment type="catalytic activity">
    <reaction evidence="7">
        <text>L-threonyl-[protein] + ATP = O-phospho-L-threonyl-[protein] + ADP + H(+)</text>
        <dbReference type="Rhea" id="RHEA:46608"/>
        <dbReference type="Rhea" id="RHEA-COMP:11060"/>
        <dbReference type="Rhea" id="RHEA-COMP:11605"/>
        <dbReference type="ChEBI" id="CHEBI:15378"/>
        <dbReference type="ChEBI" id="CHEBI:30013"/>
        <dbReference type="ChEBI" id="CHEBI:30616"/>
        <dbReference type="ChEBI" id="CHEBI:61977"/>
        <dbReference type="ChEBI" id="CHEBI:456216"/>
        <dbReference type="EC" id="2.7.11.1"/>
    </reaction>
</comment>
<gene>
    <name evidence="13" type="ORF">J421_5502</name>
</gene>
<feature type="compositionally biased region" description="Basic and acidic residues" evidence="10">
    <location>
        <begin position="465"/>
        <end position="478"/>
    </location>
</feature>
<evidence type="ECO:0000256" key="2">
    <source>
        <dbReference type="ARBA" id="ARBA00022527"/>
    </source>
</evidence>
<geneLocation type="plasmid" evidence="13 14">
    <name>1</name>
</geneLocation>
<dbReference type="Gene3D" id="1.10.510.10">
    <property type="entry name" value="Transferase(Phosphotransferase) domain 1"/>
    <property type="match status" value="1"/>
</dbReference>
<keyword evidence="4 9" id="KW-0547">Nucleotide-binding</keyword>
<evidence type="ECO:0000313" key="13">
    <source>
        <dbReference type="EMBL" id="AHG93037.1"/>
    </source>
</evidence>
<feature type="region of interest" description="Disordered" evidence="10">
    <location>
        <begin position="586"/>
        <end position="608"/>
    </location>
</feature>
<evidence type="ECO:0000256" key="6">
    <source>
        <dbReference type="ARBA" id="ARBA00022840"/>
    </source>
</evidence>
<dbReference type="SMART" id="SM00220">
    <property type="entry name" value="S_TKc"/>
    <property type="match status" value="1"/>
</dbReference>
<dbReference type="PANTHER" id="PTHR43289:SF6">
    <property type="entry name" value="SERINE_THREONINE-PROTEIN KINASE NEKL-3"/>
    <property type="match status" value="1"/>
</dbReference>
<proteinExistence type="predicted"/>
<evidence type="ECO:0000256" key="7">
    <source>
        <dbReference type="ARBA" id="ARBA00047899"/>
    </source>
</evidence>
<keyword evidence="13" id="KW-0614">Plasmid</keyword>
<dbReference type="EC" id="2.7.11.1" evidence="1"/>
<feature type="domain" description="Protein kinase" evidence="12">
    <location>
        <begin position="44"/>
        <end position="324"/>
    </location>
</feature>
<dbReference type="FunFam" id="1.10.510.10:FF:000021">
    <property type="entry name" value="Serine/threonine protein kinase"/>
    <property type="match status" value="1"/>
</dbReference>
<dbReference type="EMBL" id="CP007129">
    <property type="protein sequence ID" value="AHG93037.1"/>
    <property type="molecule type" value="Genomic_DNA"/>
</dbReference>
<dbReference type="PROSITE" id="PS50011">
    <property type="entry name" value="PROTEIN_KINASE_DOM"/>
    <property type="match status" value="1"/>
</dbReference>
<dbReference type="InterPro" id="IPR017441">
    <property type="entry name" value="Protein_kinase_ATP_BS"/>
</dbReference>
<feature type="region of interest" description="Disordered" evidence="10">
    <location>
        <begin position="377"/>
        <end position="397"/>
    </location>
</feature>
<dbReference type="HOGENOM" id="CLU_000288_63_44_0"/>
<evidence type="ECO:0000256" key="5">
    <source>
        <dbReference type="ARBA" id="ARBA00022777"/>
    </source>
</evidence>
<dbReference type="FunFam" id="3.30.200.20:FF:000035">
    <property type="entry name" value="Serine/threonine protein kinase Stk1"/>
    <property type="match status" value="1"/>
</dbReference>
<evidence type="ECO:0000256" key="11">
    <source>
        <dbReference type="SAM" id="Phobius"/>
    </source>
</evidence>
<dbReference type="PROSITE" id="PS00108">
    <property type="entry name" value="PROTEIN_KINASE_ST"/>
    <property type="match status" value="1"/>
</dbReference>
<comment type="catalytic activity">
    <reaction evidence="8">
        <text>L-seryl-[protein] + ATP = O-phospho-L-seryl-[protein] + ADP + H(+)</text>
        <dbReference type="Rhea" id="RHEA:17989"/>
        <dbReference type="Rhea" id="RHEA-COMP:9863"/>
        <dbReference type="Rhea" id="RHEA-COMP:11604"/>
        <dbReference type="ChEBI" id="CHEBI:15378"/>
        <dbReference type="ChEBI" id="CHEBI:29999"/>
        <dbReference type="ChEBI" id="CHEBI:30616"/>
        <dbReference type="ChEBI" id="CHEBI:83421"/>
        <dbReference type="ChEBI" id="CHEBI:456216"/>
        <dbReference type="EC" id="2.7.11.1"/>
    </reaction>
</comment>
<dbReference type="InterPro" id="IPR008271">
    <property type="entry name" value="Ser/Thr_kinase_AS"/>
</dbReference>
<dbReference type="AlphaFoldDB" id="W0RRE7"/>
<evidence type="ECO:0000256" key="1">
    <source>
        <dbReference type="ARBA" id="ARBA00012513"/>
    </source>
</evidence>
<evidence type="ECO:0000256" key="10">
    <source>
        <dbReference type="SAM" id="MobiDB-lite"/>
    </source>
</evidence>
<reference evidence="13 14" key="1">
    <citation type="journal article" date="2014" name="Genome Announc.">
        <title>Genome Sequence and Methylome of Soil Bacterium Gemmatirosa kalamazoonensis KBS708T, a Member of the Rarely Cultivated Gemmatimonadetes Phylum.</title>
        <authorList>
            <person name="Debruyn J.M."/>
            <person name="Radosevich M."/>
            <person name="Wommack K.E."/>
            <person name="Polson S.W."/>
            <person name="Hauser L.J."/>
            <person name="Fawaz M.N."/>
            <person name="Korlach J."/>
            <person name="Tsai Y.C."/>
        </authorList>
    </citation>
    <scope>NUCLEOTIDE SEQUENCE [LARGE SCALE GENOMIC DNA]</scope>
    <source>
        <strain evidence="13 14">KBS708</strain>
        <plasmid evidence="14">Plasmid 1</plasmid>
    </source>
</reference>
<protein>
    <recommendedName>
        <fullName evidence="1">non-specific serine/threonine protein kinase</fullName>
        <ecNumber evidence="1">2.7.11.1</ecNumber>
    </recommendedName>
</protein>
<dbReference type="Pfam" id="PF00069">
    <property type="entry name" value="Pkinase"/>
    <property type="match status" value="1"/>
</dbReference>
<evidence type="ECO:0000313" key="14">
    <source>
        <dbReference type="Proteomes" id="UP000019151"/>
    </source>
</evidence>